<dbReference type="InterPro" id="IPR032704">
    <property type="entry name" value="Cms1"/>
</dbReference>
<name>A0A0C9M7P3_9FUNG</name>
<feature type="region of interest" description="Disordered" evidence="1">
    <location>
        <begin position="1"/>
        <end position="78"/>
    </location>
</feature>
<dbReference type="InterPro" id="IPR027417">
    <property type="entry name" value="P-loop_NTPase"/>
</dbReference>
<feature type="compositionally biased region" description="Basic and acidic residues" evidence="1">
    <location>
        <begin position="1"/>
        <end position="12"/>
    </location>
</feature>
<dbReference type="Proteomes" id="UP000053815">
    <property type="component" value="Unassembled WGS sequence"/>
</dbReference>
<reference evidence="2" key="1">
    <citation type="submission" date="2014-09" db="EMBL/GenBank/DDBJ databases">
        <title>Draft genome sequence of an oleaginous Mucoromycotina fungus Mucor ambiguus NBRC6742.</title>
        <authorList>
            <person name="Takeda I."/>
            <person name="Yamane N."/>
            <person name="Morita T."/>
            <person name="Tamano K."/>
            <person name="Machida M."/>
            <person name="Baker S."/>
            <person name="Koike H."/>
        </authorList>
    </citation>
    <scope>NUCLEOTIDE SEQUENCE</scope>
    <source>
        <strain evidence="2">NBRC 6742</strain>
    </source>
</reference>
<dbReference type="SUPFAM" id="SSF52540">
    <property type="entry name" value="P-loop containing nucleoside triphosphate hydrolases"/>
    <property type="match status" value="1"/>
</dbReference>
<feature type="compositionally biased region" description="Basic residues" evidence="1">
    <location>
        <begin position="62"/>
        <end position="74"/>
    </location>
</feature>
<protein>
    <recommendedName>
        <fullName evidence="4">U3-containing 90S pre-ribosomal complex subunit-domain containing protein</fullName>
    </recommendedName>
</protein>
<organism evidence="2">
    <name type="scientific">Mucor ambiguus</name>
    <dbReference type="NCBI Taxonomy" id="91626"/>
    <lineage>
        <taxon>Eukaryota</taxon>
        <taxon>Fungi</taxon>
        <taxon>Fungi incertae sedis</taxon>
        <taxon>Mucoromycota</taxon>
        <taxon>Mucoromycotina</taxon>
        <taxon>Mucoromycetes</taxon>
        <taxon>Mucorales</taxon>
        <taxon>Mucorineae</taxon>
        <taxon>Mucoraceae</taxon>
        <taxon>Mucor</taxon>
    </lineage>
</organism>
<dbReference type="EMBL" id="DF836322">
    <property type="protein sequence ID" value="GAN03069.1"/>
    <property type="molecule type" value="Genomic_DNA"/>
</dbReference>
<dbReference type="Gene3D" id="3.40.50.300">
    <property type="entry name" value="P-loop containing nucleotide triphosphate hydrolases"/>
    <property type="match status" value="1"/>
</dbReference>
<dbReference type="PANTHER" id="PTHR24030">
    <property type="entry name" value="PROTEIN CMSS1"/>
    <property type="match status" value="1"/>
</dbReference>
<sequence>MSDVDTKKKQASADDFEDDFVEEEAIIYSDNEAAISDDEGASAPLKRKPEAVNQDNAEEPQKKKKKKQPKKKRGPINPFDTINIWQENVAVQAEYLQDRQKLALPKLSAVELEEQTLPETQIVNNENFKQEHTLEALPNYIKFGVAGHKKLAKKPTVLASPVALIVTHSAIRAVDLCRALKEFAATAKIAKLFAKHFKIEDQIWFLEHESIHMGVGTPNRLQALVEQGHLKLDNLELLVVDTERNPKKFNIFDLQEVRTDLFQFLGKHISPLMKDGKAKIGLF</sequence>
<evidence type="ECO:0008006" key="4">
    <source>
        <dbReference type="Google" id="ProtNLM"/>
    </source>
</evidence>
<dbReference type="STRING" id="91626.A0A0C9M7P3"/>
<keyword evidence="3" id="KW-1185">Reference proteome</keyword>
<evidence type="ECO:0000313" key="3">
    <source>
        <dbReference type="Proteomes" id="UP000053815"/>
    </source>
</evidence>
<dbReference type="GO" id="GO:0030686">
    <property type="term" value="C:90S preribosome"/>
    <property type="evidence" value="ECO:0007669"/>
    <property type="project" value="TreeGrafter"/>
</dbReference>
<dbReference type="Pfam" id="PF14617">
    <property type="entry name" value="CMS1"/>
    <property type="match status" value="1"/>
</dbReference>
<proteinExistence type="predicted"/>
<accession>A0A0C9M7P3</accession>
<dbReference type="GO" id="GO:0005634">
    <property type="term" value="C:nucleus"/>
    <property type="evidence" value="ECO:0007669"/>
    <property type="project" value="TreeGrafter"/>
</dbReference>
<gene>
    <name evidence="2" type="ORF">MAM1_0033d02520</name>
</gene>
<dbReference type="OrthoDB" id="1929311at2759"/>
<dbReference type="AlphaFoldDB" id="A0A0C9M7P3"/>
<dbReference type="PANTHER" id="PTHR24030:SF0">
    <property type="entry name" value="PROTEIN CMSS1"/>
    <property type="match status" value="1"/>
</dbReference>
<evidence type="ECO:0000256" key="1">
    <source>
        <dbReference type="SAM" id="MobiDB-lite"/>
    </source>
</evidence>
<feature type="compositionally biased region" description="Acidic residues" evidence="1">
    <location>
        <begin position="14"/>
        <end position="25"/>
    </location>
</feature>
<evidence type="ECO:0000313" key="2">
    <source>
        <dbReference type="EMBL" id="GAN03069.1"/>
    </source>
</evidence>